<accession>A0A2J7PFS4</accession>
<sequence>MVETASPSITGISFPATYTQQQNKQQEEGMAVTEADCCSGEGVAVGRRFCALKFKPSNVAPIYLEPHQEKTNVR</sequence>
<dbReference type="EMBL" id="NEVH01025650">
    <property type="protein sequence ID" value="PNF15179.1"/>
    <property type="molecule type" value="Genomic_DNA"/>
</dbReference>
<reference evidence="1 2" key="1">
    <citation type="submission" date="2017-12" db="EMBL/GenBank/DDBJ databases">
        <title>Hemimetabolous genomes reveal molecular basis of termite eusociality.</title>
        <authorList>
            <person name="Harrison M.C."/>
            <person name="Jongepier E."/>
            <person name="Robertson H.M."/>
            <person name="Arning N."/>
            <person name="Bitard-Feildel T."/>
            <person name="Chao H."/>
            <person name="Childers C.P."/>
            <person name="Dinh H."/>
            <person name="Doddapaneni H."/>
            <person name="Dugan S."/>
            <person name="Gowin J."/>
            <person name="Greiner C."/>
            <person name="Han Y."/>
            <person name="Hu H."/>
            <person name="Hughes D.S.T."/>
            <person name="Huylmans A.-K."/>
            <person name="Kemena C."/>
            <person name="Kremer L.P.M."/>
            <person name="Lee S.L."/>
            <person name="Lopez-Ezquerra A."/>
            <person name="Mallet L."/>
            <person name="Monroy-Kuhn J.M."/>
            <person name="Moser A."/>
            <person name="Murali S.C."/>
            <person name="Muzny D.M."/>
            <person name="Otani S."/>
            <person name="Piulachs M.-D."/>
            <person name="Poelchau M."/>
            <person name="Qu J."/>
            <person name="Schaub F."/>
            <person name="Wada-Katsumata A."/>
            <person name="Worley K.C."/>
            <person name="Xie Q."/>
            <person name="Ylla G."/>
            <person name="Poulsen M."/>
            <person name="Gibbs R.A."/>
            <person name="Schal C."/>
            <person name="Richards S."/>
            <person name="Belles X."/>
            <person name="Korb J."/>
            <person name="Bornberg-Bauer E."/>
        </authorList>
    </citation>
    <scope>NUCLEOTIDE SEQUENCE [LARGE SCALE GENOMIC DNA]</scope>
    <source>
        <tissue evidence="1">Whole body</tissue>
    </source>
</reference>
<evidence type="ECO:0000313" key="1">
    <source>
        <dbReference type="EMBL" id="PNF15179.1"/>
    </source>
</evidence>
<protein>
    <submittedName>
        <fullName evidence="1">Uncharacterized protein</fullName>
    </submittedName>
</protein>
<evidence type="ECO:0000313" key="2">
    <source>
        <dbReference type="Proteomes" id="UP000235965"/>
    </source>
</evidence>
<gene>
    <name evidence="1" type="ORF">B7P43_G14671</name>
</gene>
<keyword evidence="2" id="KW-1185">Reference proteome</keyword>
<name>A0A2J7PFS4_9NEOP</name>
<comment type="caution">
    <text evidence="1">The sequence shown here is derived from an EMBL/GenBank/DDBJ whole genome shotgun (WGS) entry which is preliminary data.</text>
</comment>
<dbReference type="Proteomes" id="UP000235965">
    <property type="component" value="Unassembled WGS sequence"/>
</dbReference>
<dbReference type="AlphaFoldDB" id="A0A2J7PFS4"/>
<proteinExistence type="predicted"/>
<dbReference type="InParanoid" id="A0A2J7PFS4"/>
<organism evidence="1 2">
    <name type="scientific">Cryptotermes secundus</name>
    <dbReference type="NCBI Taxonomy" id="105785"/>
    <lineage>
        <taxon>Eukaryota</taxon>
        <taxon>Metazoa</taxon>
        <taxon>Ecdysozoa</taxon>
        <taxon>Arthropoda</taxon>
        <taxon>Hexapoda</taxon>
        <taxon>Insecta</taxon>
        <taxon>Pterygota</taxon>
        <taxon>Neoptera</taxon>
        <taxon>Polyneoptera</taxon>
        <taxon>Dictyoptera</taxon>
        <taxon>Blattodea</taxon>
        <taxon>Blattoidea</taxon>
        <taxon>Termitoidae</taxon>
        <taxon>Kalotermitidae</taxon>
        <taxon>Cryptotermitinae</taxon>
        <taxon>Cryptotermes</taxon>
    </lineage>
</organism>